<accession>A0A5P8NY16</accession>
<organism evidence="5 6">
    <name type="scientific">Sulfurimonas lithotrophica</name>
    <dbReference type="NCBI Taxonomy" id="2590022"/>
    <lineage>
        <taxon>Bacteria</taxon>
        <taxon>Pseudomonadati</taxon>
        <taxon>Campylobacterota</taxon>
        <taxon>Epsilonproteobacteria</taxon>
        <taxon>Campylobacterales</taxon>
        <taxon>Sulfurimonadaceae</taxon>
        <taxon>Sulfurimonas</taxon>
    </lineage>
</organism>
<proteinExistence type="inferred from homology"/>
<keyword evidence="3" id="KW-0963">Cytoplasm</keyword>
<evidence type="ECO:0000256" key="2">
    <source>
        <dbReference type="ARBA" id="ARBA00023315"/>
    </source>
</evidence>
<name>A0A5P8NY16_9BACT</name>
<dbReference type="GO" id="GO:0031415">
    <property type="term" value="C:NatA complex"/>
    <property type="evidence" value="ECO:0007669"/>
    <property type="project" value="InterPro"/>
</dbReference>
<comment type="catalytic activity">
    <reaction evidence="3">
        <text>N-terminal L-alanyl-[ribosomal protein bS18] + acetyl-CoA = N-terminal N(alpha)-acetyl-L-alanyl-[ribosomal protein bS18] + CoA + H(+)</text>
        <dbReference type="Rhea" id="RHEA:43756"/>
        <dbReference type="Rhea" id="RHEA-COMP:10676"/>
        <dbReference type="Rhea" id="RHEA-COMP:10677"/>
        <dbReference type="ChEBI" id="CHEBI:15378"/>
        <dbReference type="ChEBI" id="CHEBI:57287"/>
        <dbReference type="ChEBI" id="CHEBI:57288"/>
        <dbReference type="ChEBI" id="CHEBI:64718"/>
        <dbReference type="ChEBI" id="CHEBI:83683"/>
        <dbReference type="EC" id="2.3.1.266"/>
    </reaction>
</comment>
<keyword evidence="2" id="KW-0012">Acyltransferase</keyword>
<keyword evidence="6" id="KW-1185">Reference proteome</keyword>
<dbReference type="InterPro" id="IPR016181">
    <property type="entry name" value="Acyl_CoA_acyltransferase"/>
</dbReference>
<dbReference type="CDD" id="cd04301">
    <property type="entry name" value="NAT_SF"/>
    <property type="match status" value="1"/>
</dbReference>
<dbReference type="InterPro" id="IPR000182">
    <property type="entry name" value="GNAT_dom"/>
</dbReference>
<gene>
    <name evidence="5" type="primary">rimI</name>
    <name evidence="5" type="ORF">FJR48_00615</name>
</gene>
<dbReference type="Proteomes" id="UP000326944">
    <property type="component" value="Chromosome"/>
</dbReference>
<dbReference type="NCBIfam" id="TIGR01575">
    <property type="entry name" value="rimI"/>
    <property type="match status" value="1"/>
</dbReference>
<dbReference type="GO" id="GO:0008999">
    <property type="term" value="F:protein-N-terminal-alanine acetyltransferase activity"/>
    <property type="evidence" value="ECO:0007669"/>
    <property type="project" value="UniProtKB-EC"/>
</dbReference>
<dbReference type="PANTHER" id="PTHR23091">
    <property type="entry name" value="N-TERMINAL ACETYLTRANSFERASE"/>
    <property type="match status" value="1"/>
</dbReference>
<evidence type="ECO:0000313" key="5">
    <source>
        <dbReference type="EMBL" id="QFR48304.1"/>
    </source>
</evidence>
<comment type="function">
    <text evidence="3">Acetylates the N-terminal alanine of ribosomal protein bS18.</text>
</comment>
<dbReference type="KEGG" id="sulg:FJR48_00615"/>
<dbReference type="Pfam" id="PF00583">
    <property type="entry name" value="Acetyltransf_1"/>
    <property type="match status" value="1"/>
</dbReference>
<dbReference type="EC" id="2.3.1.266" evidence="3"/>
<dbReference type="EMBL" id="CP043617">
    <property type="protein sequence ID" value="QFR48304.1"/>
    <property type="molecule type" value="Genomic_DNA"/>
</dbReference>
<evidence type="ECO:0000256" key="3">
    <source>
        <dbReference type="RuleBase" id="RU363094"/>
    </source>
</evidence>
<reference evidence="5 6" key="1">
    <citation type="submission" date="2019-09" db="EMBL/GenBank/DDBJ databases">
        <title>Sulfurimonas gotlandica sp. nov., a chemoautotrophic and psychrotolerant epsilonproteobacterium isolated from a pelagic redoxcline, and an emended description of the genus Sulfurimonas.</title>
        <authorList>
            <person name="Wang S."/>
            <person name="Jiang L."/>
            <person name="Shao S."/>
        </authorList>
    </citation>
    <scope>NUCLEOTIDE SEQUENCE [LARGE SCALE GENOMIC DNA]</scope>
    <source>
        <strain evidence="5 6">GYSZ_1</strain>
    </source>
</reference>
<dbReference type="AlphaFoldDB" id="A0A5P8NY16"/>
<dbReference type="PANTHER" id="PTHR23091:SF4">
    <property type="entry name" value="N-TERMINAL AMINO-ACID N(ALPHA)-ACETYLTRANSFERASE NATA"/>
    <property type="match status" value="1"/>
</dbReference>
<dbReference type="OrthoDB" id="529907at2"/>
<dbReference type="PROSITE" id="PS51186">
    <property type="entry name" value="GNAT"/>
    <property type="match status" value="1"/>
</dbReference>
<dbReference type="InterPro" id="IPR045047">
    <property type="entry name" value="Ard1-like"/>
</dbReference>
<evidence type="ECO:0000259" key="4">
    <source>
        <dbReference type="PROSITE" id="PS51186"/>
    </source>
</evidence>
<dbReference type="SUPFAM" id="SSF55729">
    <property type="entry name" value="Acyl-CoA N-acyltransferases (Nat)"/>
    <property type="match status" value="1"/>
</dbReference>
<sequence length="147" mass="17173">MIIKKAQKTDVKALVKLENETFSDANFPLSRESFYYHIKRNLLLVVYDDKFELLGYALALIHRKKAKLYSLCIQKSYRGSGIAKKLMEQLFYSLNQLNFKIIILEVRQDNYGAINFYKKLGFKQLAISLSFYKDGSNALIMERKIVN</sequence>
<evidence type="ECO:0000256" key="1">
    <source>
        <dbReference type="ARBA" id="ARBA00022679"/>
    </source>
</evidence>
<evidence type="ECO:0000313" key="6">
    <source>
        <dbReference type="Proteomes" id="UP000326944"/>
    </source>
</evidence>
<comment type="similarity">
    <text evidence="3">Belongs to the acetyltransferase family. RimI subfamily.</text>
</comment>
<keyword evidence="1 5" id="KW-0808">Transferase</keyword>
<dbReference type="InterPro" id="IPR006464">
    <property type="entry name" value="AcTrfase_RimI/Ard1"/>
</dbReference>
<comment type="subcellular location">
    <subcellularLocation>
        <location evidence="3">Cytoplasm</location>
    </subcellularLocation>
</comment>
<dbReference type="Gene3D" id="3.40.630.30">
    <property type="match status" value="1"/>
</dbReference>
<feature type="domain" description="N-acetyltransferase" evidence="4">
    <location>
        <begin position="1"/>
        <end position="146"/>
    </location>
</feature>
<protein>
    <recommendedName>
        <fullName evidence="3">[Ribosomal protein bS18]-alanine N-acetyltransferase</fullName>
        <ecNumber evidence="3">2.3.1.266</ecNumber>
    </recommendedName>
</protein>